<proteinExistence type="predicted"/>
<feature type="transmembrane region" description="Helical" evidence="1">
    <location>
        <begin position="12"/>
        <end position="30"/>
    </location>
</feature>
<protein>
    <submittedName>
        <fullName evidence="2">Conserved hypothetical membrane protein</fullName>
    </submittedName>
</protein>
<keyword evidence="1" id="KW-0472">Membrane</keyword>
<keyword evidence="3" id="KW-1185">Reference proteome</keyword>
<feature type="transmembrane region" description="Helical" evidence="1">
    <location>
        <begin position="103"/>
        <end position="123"/>
    </location>
</feature>
<keyword evidence="1" id="KW-1133">Transmembrane helix</keyword>
<keyword evidence="1" id="KW-0812">Transmembrane</keyword>
<dbReference type="AlphaFoldDB" id="A1K831"/>
<dbReference type="Proteomes" id="UP000002588">
    <property type="component" value="Chromosome"/>
</dbReference>
<evidence type="ECO:0000256" key="1">
    <source>
        <dbReference type="SAM" id="Phobius"/>
    </source>
</evidence>
<dbReference type="EMBL" id="AM406670">
    <property type="protein sequence ID" value="CAL94986.1"/>
    <property type="molecule type" value="Genomic_DNA"/>
</dbReference>
<name>A1K831_AZOSB</name>
<evidence type="ECO:0000313" key="3">
    <source>
        <dbReference type="Proteomes" id="UP000002588"/>
    </source>
</evidence>
<gene>
    <name evidence="2" type="ordered locus">azo2369</name>
</gene>
<dbReference type="KEGG" id="azo:azo2369"/>
<dbReference type="STRING" id="62928.azo2369"/>
<feature type="transmembrane region" description="Helical" evidence="1">
    <location>
        <begin position="50"/>
        <end position="69"/>
    </location>
</feature>
<feature type="transmembrane region" description="Helical" evidence="1">
    <location>
        <begin position="81"/>
        <end position="97"/>
    </location>
</feature>
<sequence length="146" mass="16482">MTESRYRQLVRASGIYDVLATAAFATPWTYPLLFQLFNRLAPMPAFEPTHALFVNLLGSVVLVWSALRIWRPDPVFGLFDAYARALFFCWQMYYLLVHHVTPVVWAFAAIELLLGVLQAVGYWRLVGRSTAPAAEKRAPAVLPDPA</sequence>
<dbReference type="eggNOG" id="ENOG5032TI1">
    <property type="taxonomic scope" value="Bacteria"/>
</dbReference>
<dbReference type="RefSeq" id="WP_011766100.1">
    <property type="nucleotide sequence ID" value="NC_008702.1"/>
</dbReference>
<accession>A1K831</accession>
<dbReference type="HOGENOM" id="CLU_141677_0_0_4"/>
<evidence type="ECO:0000313" key="2">
    <source>
        <dbReference type="EMBL" id="CAL94986.1"/>
    </source>
</evidence>
<reference evidence="2 3" key="1">
    <citation type="journal article" date="2006" name="Nat. Biotechnol.">
        <title>Complete genome of the mutualistic, N2-fixing grass endophyte Azoarcus sp. strain BH72.</title>
        <authorList>
            <person name="Krause A."/>
            <person name="Ramakumar A."/>
            <person name="Bartels D."/>
            <person name="Battistoni F."/>
            <person name="Bekel T."/>
            <person name="Boch J."/>
            <person name="Boehm M."/>
            <person name="Friedrich F."/>
            <person name="Hurek T."/>
            <person name="Krause L."/>
            <person name="Linke B."/>
            <person name="McHardy A.C."/>
            <person name="Sarkar A."/>
            <person name="Schneiker S."/>
            <person name="Syed A.A."/>
            <person name="Thauer R."/>
            <person name="Vorhoelter F.-J."/>
            <person name="Weidner S."/>
            <person name="Puehler A."/>
            <person name="Reinhold-Hurek B."/>
            <person name="Kaiser O."/>
            <person name="Goesmann A."/>
        </authorList>
    </citation>
    <scope>NUCLEOTIDE SEQUENCE [LARGE SCALE GENOMIC DNA]</scope>
    <source>
        <strain evidence="2 3">BH72</strain>
    </source>
</reference>
<organism evidence="2 3">
    <name type="scientific">Azoarcus sp. (strain BH72)</name>
    <dbReference type="NCBI Taxonomy" id="418699"/>
    <lineage>
        <taxon>Bacteria</taxon>
        <taxon>Pseudomonadati</taxon>
        <taxon>Pseudomonadota</taxon>
        <taxon>Betaproteobacteria</taxon>
        <taxon>Rhodocyclales</taxon>
        <taxon>Zoogloeaceae</taxon>
        <taxon>Azoarcus</taxon>
    </lineage>
</organism>